<proteinExistence type="predicted"/>
<evidence type="ECO:0000256" key="1">
    <source>
        <dbReference type="SAM" id="MobiDB-lite"/>
    </source>
</evidence>
<feature type="region of interest" description="Disordered" evidence="1">
    <location>
        <begin position="54"/>
        <end position="83"/>
    </location>
</feature>
<dbReference type="Proteomes" id="UP000199675">
    <property type="component" value="Unassembled WGS sequence"/>
</dbReference>
<gene>
    <name evidence="2" type="ORF">SAMN04487960_103364</name>
</gene>
<dbReference type="RefSeq" id="WP_245725941.1">
    <property type="nucleotide sequence ID" value="NZ_FNNE01000003.1"/>
</dbReference>
<accession>A0A1H2V7U4</accession>
<sequence length="83" mass="8797">MPHPQTLSSGRETGRKYAVSANRTESRHRVRYVETGGAAVDAGECAFCETTPVLTDSEGGETAHSDVGSSRCQAEGRLPSDNT</sequence>
<protein>
    <submittedName>
        <fullName evidence="2">Uncharacterized protein</fullName>
    </submittedName>
</protein>
<reference evidence="2 3" key="1">
    <citation type="submission" date="2016-10" db="EMBL/GenBank/DDBJ databases">
        <authorList>
            <person name="de Groot N.N."/>
        </authorList>
    </citation>
    <scope>NUCLEOTIDE SEQUENCE [LARGE SCALE GENOMIC DNA]</scope>
    <source>
        <strain evidence="2 3">CGMCC 1.7059</strain>
    </source>
</reference>
<evidence type="ECO:0000313" key="3">
    <source>
        <dbReference type="Proteomes" id="UP000199675"/>
    </source>
</evidence>
<dbReference type="EMBL" id="FNNE01000003">
    <property type="protein sequence ID" value="SDW64355.1"/>
    <property type="molecule type" value="Genomic_DNA"/>
</dbReference>
<feature type="compositionally biased region" description="Polar residues" evidence="1">
    <location>
        <begin position="1"/>
        <end position="11"/>
    </location>
</feature>
<dbReference type="AlphaFoldDB" id="A0A1H2V7U4"/>
<organism evidence="2 3">
    <name type="scientific">Marinobacter mobilis</name>
    <dbReference type="NCBI Taxonomy" id="488533"/>
    <lineage>
        <taxon>Bacteria</taxon>
        <taxon>Pseudomonadati</taxon>
        <taxon>Pseudomonadota</taxon>
        <taxon>Gammaproteobacteria</taxon>
        <taxon>Pseudomonadales</taxon>
        <taxon>Marinobacteraceae</taxon>
        <taxon>Marinobacter</taxon>
    </lineage>
</organism>
<name>A0A1H2V7U4_9GAMM</name>
<feature type="region of interest" description="Disordered" evidence="1">
    <location>
        <begin position="1"/>
        <end position="26"/>
    </location>
</feature>
<keyword evidence="3" id="KW-1185">Reference proteome</keyword>
<evidence type="ECO:0000313" key="2">
    <source>
        <dbReference type="EMBL" id="SDW64355.1"/>
    </source>
</evidence>